<gene>
    <name evidence="2" type="ORF">PVK37_14230</name>
</gene>
<keyword evidence="3" id="KW-1185">Reference proteome</keyword>
<dbReference type="CDD" id="cd03143">
    <property type="entry name" value="A4_beta-galactosidase_middle_domain"/>
    <property type="match status" value="1"/>
</dbReference>
<proteinExistence type="predicted"/>
<organism evidence="2 3">
    <name type="scientific">Micromonospora cathayae</name>
    <dbReference type="NCBI Taxonomy" id="3028804"/>
    <lineage>
        <taxon>Bacteria</taxon>
        <taxon>Bacillati</taxon>
        <taxon>Actinomycetota</taxon>
        <taxon>Actinomycetes</taxon>
        <taxon>Micromonosporales</taxon>
        <taxon>Micromonosporaceae</taxon>
        <taxon>Micromonospora</taxon>
    </lineage>
</organism>
<dbReference type="InterPro" id="IPR029062">
    <property type="entry name" value="Class_I_gatase-like"/>
</dbReference>
<dbReference type="InterPro" id="IPR010768">
    <property type="entry name" value="GATase1-like"/>
</dbReference>
<evidence type="ECO:0000313" key="2">
    <source>
        <dbReference type="EMBL" id="WDZ87477.1"/>
    </source>
</evidence>
<evidence type="ECO:0000313" key="3">
    <source>
        <dbReference type="Proteomes" id="UP001219605"/>
    </source>
</evidence>
<keyword evidence="2" id="KW-0315">Glutamine amidotransferase</keyword>
<protein>
    <submittedName>
        <fullName evidence="2">Glutamine amidotransferase</fullName>
    </submittedName>
</protein>
<sequence length="246" mass="26970">MRVLLLGESWFIHLIHQKGFDSFTNSEYQEGGHEFKAVLRARDWVVDHIPAHRIADDMPTTVEGLRAYDCVVISDVGANTFLLTPSVFRTSASEPNRLAAIREYVLTGGALLMVGGYLSFSGIDGKARYGQSPLADLLPVDVLSGDDRVEAPEGVQPKVLTAHPALPDETTEWPALLGYNRTTARDDGDLLVTVGPDPLIAVRQVGQGRTGVFTSDLAPHWAPPPFLSWPGYPELWARLITWLAAR</sequence>
<name>A0ABY7ZZG9_9ACTN</name>
<feature type="domain" description="Putative glutamine amidotransferase" evidence="1">
    <location>
        <begin position="2"/>
        <end position="244"/>
    </location>
</feature>
<dbReference type="Gene3D" id="3.40.50.880">
    <property type="match status" value="1"/>
</dbReference>
<dbReference type="RefSeq" id="WP_275034446.1">
    <property type="nucleotide sequence ID" value="NZ_CP118615.1"/>
</dbReference>
<dbReference type="EMBL" id="CP118615">
    <property type="protein sequence ID" value="WDZ87477.1"/>
    <property type="molecule type" value="Genomic_DNA"/>
</dbReference>
<accession>A0ABY7ZZG9</accession>
<dbReference type="Proteomes" id="UP001219605">
    <property type="component" value="Chromosome"/>
</dbReference>
<dbReference type="Pfam" id="PF07090">
    <property type="entry name" value="GATase1_like"/>
    <property type="match status" value="1"/>
</dbReference>
<dbReference type="SUPFAM" id="SSF52317">
    <property type="entry name" value="Class I glutamine amidotransferase-like"/>
    <property type="match status" value="1"/>
</dbReference>
<evidence type="ECO:0000259" key="1">
    <source>
        <dbReference type="Pfam" id="PF07090"/>
    </source>
</evidence>
<dbReference type="PANTHER" id="PTHR37947:SF1">
    <property type="entry name" value="BLL2462 PROTEIN"/>
    <property type="match status" value="1"/>
</dbReference>
<reference evidence="2 3" key="1">
    <citation type="submission" date="2023-02" db="EMBL/GenBank/DDBJ databases">
        <authorList>
            <person name="Mo P."/>
        </authorList>
    </citation>
    <scope>NUCLEOTIDE SEQUENCE [LARGE SCALE GENOMIC DNA]</scope>
    <source>
        <strain evidence="2 3">HUAS 3</strain>
    </source>
</reference>
<dbReference type="PANTHER" id="PTHR37947">
    <property type="entry name" value="BLL2462 PROTEIN"/>
    <property type="match status" value="1"/>
</dbReference>